<organism evidence="7 8">
    <name type="scientific">Nguyenibacter vanlangensis</name>
    <dbReference type="NCBI Taxonomy" id="1216886"/>
    <lineage>
        <taxon>Bacteria</taxon>
        <taxon>Pseudomonadati</taxon>
        <taxon>Pseudomonadota</taxon>
        <taxon>Alphaproteobacteria</taxon>
        <taxon>Acetobacterales</taxon>
        <taxon>Acetobacteraceae</taxon>
        <taxon>Nguyenibacter</taxon>
    </lineage>
</organism>
<proteinExistence type="predicted"/>
<dbReference type="RefSeq" id="WP_342628501.1">
    <property type="nucleotide sequence ID" value="NZ_CP152276.1"/>
</dbReference>
<evidence type="ECO:0000313" key="8">
    <source>
        <dbReference type="Proteomes" id="UP001449795"/>
    </source>
</evidence>
<dbReference type="Gene3D" id="1.20.1740.10">
    <property type="entry name" value="Amino acid/polyamine transporter I"/>
    <property type="match status" value="1"/>
</dbReference>
<feature type="transmembrane region" description="Helical" evidence="6">
    <location>
        <begin position="480"/>
        <end position="499"/>
    </location>
</feature>
<feature type="region of interest" description="Disordered" evidence="5">
    <location>
        <begin position="1"/>
        <end position="27"/>
    </location>
</feature>
<evidence type="ECO:0000313" key="7">
    <source>
        <dbReference type="EMBL" id="XAE42881.1"/>
    </source>
</evidence>
<dbReference type="Proteomes" id="UP001449795">
    <property type="component" value="Chromosome"/>
</dbReference>
<reference evidence="7 8" key="1">
    <citation type="submission" date="2024-04" db="EMBL/GenBank/DDBJ databases">
        <title>Complete genome sequence of Nguyenibacter vanlangesis HBCM-1154, a strain capable of nitrogen fixation, IAA production, and phosphorus solubilization isolated from sugarcane soil.</title>
        <authorList>
            <person name="MY HANH P."/>
        </authorList>
    </citation>
    <scope>NUCLEOTIDE SEQUENCE [LARGE SCALE GENOMIC DNA]</scope>
    <source>
        <strain evidence="7 8">HBCM 1154</strain>
    </source>
</reference>
<feature type="transmembrane region" description="Helical" evidence="6">
    <location>
        <begin position="65"/>
        <end position="85"/>
    </location>
</feature>
<evidence type="ECO:0000256" key="5">
    <source>
        <dbReference type="SAM" id="MobiDB-lite"/>
    </source>
</evidence>
<dbReference type="Pfam" id="PF13520">
    <property type="entry name" value="AA_permease_2"/>
    <property type="match status" value="1"/>
</dbReference>
<feature type="transmembrane region" description="Helical" evidence="6">
    <location>
        <begin position="91"/>
        <end position="117"/>
    </location>
</feature>
<feature type="compositionally biased region" description="Basic and acidic residues" evidence="5">
    <location>
        <begin position="1"/>
        <end position="18"/>
    </location>
</feature>
<keyword evidence="2 6" id="KW-0812">Transmembrane</keyword>
<keyword evidence="4 6" id="KW-0472">Membrane</keyword>
<dbReference type="PIRSF" id="PIRSF006060">
    <property type="entry name" value="AA_transporter"/>
    <property type="match status" value="1"/>
</dbReference>
<accession>A0ABZ3D612</accession>
<feature type="transmembrane region" description="Helical" evidence="6">
    <location>
        <begin position="349"/>
        <end position="370"/>
    </location>
</feature>
<feature type="transmembrane region" description="Helical" evidence="6">
    <location>
        <begin position="200"/>
        <end position="218"/>
    </location>
</feature>
<name>A0ABZ3D612_9PROT</name>
<feature type="transmembrane region" description="Helical" evidence="6">
    <location>
        <begin position="296"/>
        <end position="315"/>
    </location>
</feature>
<dbReference type="PANTHER" id="PTHR43243:SF24">
    <property type="entry name" value="CATIONIC AMINO ACID TRANSPORT INTEGRAL MEMBRANE PROTEIN ROCE-RELATED"/>
    <property type="match status" value="1"/>
</dbReference>
<feature type="transmembrane region" description="Helical" evidence="6">
    <location>
        <begin position="400"/>
        <end position="418"/>
    </location>
</feature>
<comment type="subcellular location">
    <subcellularLocation>
        <location evidence="1">Membrane</location>
        <topology evidence="1">Multi-pass membrane protein</topology>
    </subcellularLocation>
</comment>
<sequence length="528" mass="56115">MDVRPDHRPDLHRLDLHRPAHHHRRLAHRLTRRKPVETLLADSSDHGGNRGGNQGDGRLGRSITLFQLTLFGVGATIGTGIFFVLSEEVPVAGPAVLVAFLIAGLAAGLTAMCYAEMSSMIPVSGSSYSYAYATLGEGAAFFVAASLALEYGVSAAAVAIGWSEYLRNLLFNVTGLSLPEWMLSAPLVADATGVHPGGRGVMNLPAAILVFLCALLLARGARESARANAIMVMVKLGVLALFIALAATVFHSGNLAPFAPHGFAGVSMAAGAIFFTFVGLDAISTAGEEVENPRRNLPLAIVLALAVVTCFYVLVTLTALGAQDQTRFAGQEAGLAVILQTITGATWPAVILSAGAVVSVFSVTLIVLYGQTRILFAVSRDGLLPPIFHRVNPQTMTPTANTFIVAALVALAAALLPADMLWHLTSMGTLVAFTVVSAGVILLRYRRPDMPRGFHVPFFPYLPILSILCCLYLIANLSAIVLMLTLVWGVVAAIFYFTYSARHSLLERALLERTLPEQALPERGPDTP</sequence>
<feature type="transmembrane region" description="Helical" evidence="6">
    <location>
        <begin position="455"/>
        <end position="474"/>
    </location>
</feature>
<evidence type="ECO:0000256" key="6">
    <source>
        <dbReference type="SAM" id="Phobius"/>
    </source>
</evidence>
<protein>
    <submittedName>
        <fullName evidence="7">Amino acid permease</fullName>
    </submittedName>
</protein>
<feature type="transmembrane region" description="Helical" evidence="6">
    <location>
        <begin position="262"/>
        <end position="284"/>
    </location>
</feature>
<dbReference type="PANTHER" id="PTHR43243">
    <property type="entry name" value="INNER MEMBRANE TRANSPORTER YGJI-RELATED"/>
    <property type="match status" value="1"/>
</dbReference>
<dbReference type="InterPro" id="IPR002293">
    <property type="entry name" value="AA/rel_permease1"/>
</dbReference>
<evidence type="ECO:0000256" key="3">
    <source>
        <dbReference type="ARBA" id="ARBA00022989"/>
    </source>
</evidence>
<evidence type="ECO:0000256" key="4">
    <source>
        <dbReference type="ARBA" id="ARBA00023136"/>
    </source>
</evidence>
<feature type="transmembrane region" description="Helical" evidence="6">
    <location>
        <begin position="424"/>
        <end position="443"/>
    </location>
</feature>
<evidence type="ECO:0000256" key="2">
    <source>
        <dbReference type="ARBA" id="ARBA00022692"/>
    </source>
</evidence>
<keyword evidence="8" id="KW-1185">Reference proteome</keyword>
<keyword evidence="3 6" id="KW-1133">Transmembrane helix</keyword>
<feature type="transmembrane region" description="Helical" evidence="6">
    <location>
        <begin position="138"/>
        <end position="162"/>
    </location>
</feature>
<evidence type="ECO:0000256" key="1">
    <source>
        <dbReference type="ARBA" id="ARBA00004141"/>
    </source>
</evidence>
<gene>
    <name evidence="7" type="ORF">AAC691_22080</name>
</gene>
<dbReference type="EMBL" id="CP152276">
    <property type="protein sequence ID" value="XAE42881.1"/>
    <property type="molecule type" value="Genomic_DNA"/>
</dbReference>
<feature type="transmembrane region" description="Helical" evidence="6">
    <location>
        <begin position="230"/>
        <end position="250"/>
    </location>
</feature>